<accession>A0A1V3JRS8</accession>
<name>A0A1V3JRS8_9PAST</name>
<dbReference type="InterPro" id="IPR017482">
    <property type="entry name" value="Lambda-type_endonuclease"/>
</dbReference>
<dbReference type="InterPro" id="IPR019080">
    <property type="entry name" value="YqaJ_viral_recombinase"/>
</dbReference>
<gene>
    <name evidence="2" type="ORF">BKL49_04475</name>
</gene>
<dbReference type="InterPro" id="IPR011604">
    <property type="entry name" value="PDDEXK-like_dom_sf"/>
</dbReference>
<keyword evidence="3" id="KW-1185">Reference proteome</keyword>
<evidence type="ECO:0000313" key="2">
    <source>
        <dbReference type="EMBL" id="OOF59334.1"/>
    </source>
</evidence>
<dbReference type="CDD" id="cd22343">
    <property type="entry name" value="PDDEXK_lambda_exonuclease-like"/>
    <property type="match status" value="1"/>
</dbReference>
<organism evidence="2 3">
    <name type="scientific">Rodentibacter myodis</name>
    <dbReference type="NCBI Taxonomy" id="1907939"/>
    <lineage>
        <taxon>Bacteria</taxon>
        <taxon>Pseudomonadati</taxon>
        <taxon>Pseudomonadota</taxon>
        <taxon>Gammaproteobacteria</taxon>
        <taxon>Pasteurellales</taxon>
        <taxon>Pasteurellaceae</taxon>
        <taxon>Rodentibacter</taxon>
    </lineage>
</organism>
<evidence type="ECO:0000313" key="3">
    <source>
        <dbReference type="Proteomes" id="UP000188602"/>
    </source>
</evidence>
<dbReference type="InterPro" id="IPR051703">
    <property type="entry name" value="NF-kappa-B_Signaling_Reg"/>
</dbReference>
<dbReference type="Pfam" id="PF09588">
    <property type="entry name" value="YqaJ"/>
    <property type="match status" value="1"/>
</dbReference>
<dbReference type="NCBIfam" id="TIGR03033">
    <property type="entry name" value="phage_rel_nuc"/>
    <property type="match status" value="1"/>
</dbReference>
<dbReference type="InterPro" id="IPR011335">
    <property type="entry name" value="Restrct_endonuc-II-like"/>
</dbReference>
<protein>
    <submittedName>
        <fullName evidence="2">Exonuclease</fullName>
    </submittedName>
</protein>
<dbReference type="PANTHER" id="PTHR46609">
    <property type="entry name" value="EXONUCLEASE, PHAGE-TYPE/RECB, C-TERMINAL DOMAIN-CONTAINING PROTEIN"/>
    <property type="match status" value="1"/>
</dbReference>
<keyword evidence="2" id="KW-0269">Exonuclease</keyword>
<evidence type="ECO:0000259" key="1">
    <source>
        <dbReference type="Pfam" id="PF09588"/>
    </source>
</evidence>
<dbReference type="EMBL" id="MLHQ01000010">
    <property type="protein sequence ID" value="OOF59334.1"/>
    <property type="molecule type" value="Genomic_DNA"/>
</dbReference>
<sequence length="203" mass="23222">MIEQGSPEWFEQRKGKVTASRIADLMAKTKSGYSTSRQNYLMQLLCERLTGKVVESYKSDAMQRGNELEGEARNRYQIETGEIVEQISFIDHPTINFAGASPDGLVGKDGLIEIKCPNTATHIDTLRTKKPADRCYKQMQWQMACTGRAWCDFISFDDRLPEHLSYFCTRIPRDEQAIIEIETEVIAFLTELENTQNELSEKP</sequence>
<comment type="caution">
    <text evidence="2">The sequence shown here is derived from an EMBL/GenBank/DDBJ whole genome shotgun (WGS) entry which is preliminary data.</text>
</comment>
<dbReference type="STRING" id="1907939.BKL49_04475"/>
<dbReference type="AlphaFoldDB" id="A0A1V3JRS8"/>
<dbReference type="Gene3D" id="3.90.320.10">
    <property type="match status" value="1"/>
</dbReference>
<keyword evidence="2" id="KW-0540">Nuclease</keyword>
<dbReference type="SUPFAM" id="SSF52980">
    <property type="entry name" value="Restriction endonuclease-like"/>
    <property type="match status" value="1"/>
</dbReference>
<dbReference type="RefSeq" id="WP_077423427.1">
    <property type="nucleotide sequence ID" value="NZ_MLHQ01000010.1"/>
</dbReference>
<feature type="domain" description="YqaJ viral recombinase" evidence="1">
    <location>
        <begin position="8"/>
        <end position="148"/>
    </location>
</feature>
<keyword evidence="2" id="KW-0378">Hydrolase</keyword>
<dbReference type="PANTHER" id="PTHR46609:SF6">
    <property type="entry name" value="EXONUCLEASE, PHAGE-TYPE_RECB, C-TERMINAL DOMAIN-CONTAINING PROTEIN-RELATED"/>
    <property type="match status" value="1"/>
</dbReference>
<proteinExistence type="predicted"/>
<dbReference type="Proteomes" id="UP000188602">
    <property type="component" value="Unassembled WGS sequence"/>
</dbReference>
<dbReference type="OrthoDB" id="1245848at2"/>
<reference evidence="2 3" key="1">
    <citation type="submission" date="2016-10" db="EMBL/GenBank/DDBJ databases">
        <title>Rodentibacter gen. nov. and new species.</title>
        <authorList>
            <person name="Christensen H."/>
        </authorList>
    </citation>
    <scope>NUCLEOTIDE SEQUENCE [LARGE SCALE GENOMIC DNA]</scope>
    <source>
        <strain evidence="2 3">Ac151</strain>
    </source>
</reference>
<dbReference type="GO" id="GO:0004527">
    <property type="term" value="F:exonuclease activity"/>
    <property type="evidence" value="ECO:0007669"/>
    <property type="project" value="UniProtKB-KW"/>
</dbReference>